<keyword evidence="1" id="KW-0614">Plasmid</keyword>
<evidence type="ECO:0000313" key="1">
    <source>
        <dbReference type="EMBL" id="AFK88752.1"/>
    </source>
</evidence>
<reference evidence="1" key="1">
    <citation type="submission" date="2012-01" db="EMBL/GenBank/DDBJ databases">
        <authorList>
            <person name="Summers A.O."/>
            <person name="Wireman J."/>
        </authorList>
    </citation>
    <scope>NUCLEOTIDE SEQUENCE</scope>
    <source>
        <strain evidence="1">96A-29192</strain>
        <plasmid evidence="1">p96A29192-65</plasmid>
    </source>
</reference>
<sequence>MVAAASDRRTTSCVRAAVVASSPPLFPGKIAPQTWTKQHIRKKCPLCQLRRSELM</sequence>
<dbReference type="EMBL" id="JQ418521">
    <property type="protein sequence ID" value="AFK88752.1"/>
    <property type="molecule type" value="Genomic_DNA"/>
</dbReference>
<dbReference type="AlphaFoldDB" id="I3VZH5"/>
<protein>
    <submittedName>
        <fullName evidence="1">Uncharacterized protein</fullName>
    </submittedName>
</protein>
<proteinExistence type="predicted"/>
<organism evidence="1">
    <name type="scientific">Salmonella sp. 96A-29192</name>
    <dbReference type="NCBI Taxonomy" id="1179814"/>
    <lineage>
        <taxon>Bacteria</taxon>
        <taxon>Pseudomonadati</taxon>
        <taxon>Pseudomonadota</taxon>
        <taxon>Gammaproteobacteria</taxon>
        <taxon>Enterobacterales</taxon>
        <taxon>Enterobacteriaceae</taxon>
        <taxon>Salmonella</taxon>
    </lineage>
</organism>
<geneLocation type="plasmid" evidence="1">
    <name>p96A29192-65</name>
</geneLocation>
<name>I3VZH5_9ENTR</name>
<accession>I3VZH5</accession>